<protein>
    <recommendedName>
        <fullName evidence="3">Peptidase C14 caspase domain-containing protein</fullName>
    </recommendedName>
</protein>
<keyword evidence="5" id="KW-1185">Reference proteome</keyword>
<feature type="compositionally biased region" description="Basic and acidic residues" evidence="2">
    <location>
        <begin position="128"/>
        <end position="150"/>
    </location>
</feature>
<dbReference type="PANTHER" id="PTHR48104:SF30">
    <property type="entry name" value="METACASPASE-1"/>
    <property type="match status" value="1"/>
</dbReference>
<dbReference type="Proteomes" id="UP000541444">
    <property type="component" value="Unassembled WGS sequence"/>
</dbReference>
<dbReference type="AlphaFoldDB" id="A0A7J7L867"/>
<dbReference type="OrthoDB" id="3223806at2759"/>
<accession>A0A7J7L867</accession>
<feature type="region of interest" description="Disordered" evidence="2">
    <location>
        <begin position="128"/>
        <end position="152"/>
    </location>
</feature>
<feature type="domain" description="Peptidase C14 caspase" evidence="3">
    <location>
        <begin position="3"/>
        <end position="193"/>
    </location>
</feature>
<evidence type="ECO:0000259" key="3">
    <source>
        <dbReference type="Pfam" id="PF00656"/>
    </source>
</evidence>
<feature type="region of interest" description="Disordered" evidence="2">
    <location>
        <begin position="167"/>
        <end position="187"/>
    </location>
</feature>
<dbReference type="InterPro" id="IPR011600">
    <property type="entry name" value="Pept_C14_caspase"/>
</dbReference>
<dbReference type="Gene3D" id="3.40.50.12660">
    <property type="match status" value="1"/>
</dbReference>
<dbReference type="GO" id="GO:0004197">
    <property type="term" value="F:cysteine-type endopeptidase activity"/>
    <property type="evidence" value="ECO:0007669"/>
    <property type="project" value="InterPro"/>
</dbReference>
<gene>
    <name evidence="4" type="ORF">GIB67_039121</name>
</gene>
<proteinExistence type="inferred from homology"/>
<evidence type="ECO:0000256" key="1">
    <source>
        <dbReference type="ARBA" id="ARBA00009005"/>
    </source>
</evidence>
<dbReference type="EMBL" id="JACGCM010002552">
    <property type="protein sequence ID" value="KAF6138782.1"/>
    <property type="molecule type" value="Genomic_DNA"/>
</dbReference>
<dbReference type="InterPro" id="IPR050452">
    <property type="entry name" value="Metacaspase"/>
</dbReference>
<comment type="caution">
    <text evidence="4">The sequence shown here is derived from an EMBL/GenBank/DDBJ whole genome shotgun (WGS) entry which is preliminary data.</text>
</comment>
<dbReference type="PANTHER" id="PTHR48104">
    <property type="entry name" value="METACASPASE-4"/>
    <property type="match status" value="1"/>
</dbReference>
<organism evidence="4 5">
    <name type="scientific">Kingdonia uniflora</name>
    <dbReference type="NCBI Taxonomy" id="39325"/>
    <lineage>
        <taxon>Eukaryota</taxon>
        <taxon>Viridiplantae</taxon>
        <taxon>Streptophyta</taxon>
        <taxon>Embryophyta</taxon>
        <taxon>Tracheophyta</taxon>
        <taxon>Spermatophyta</taxon>
        <taxon>Magnoliopsida</taxon>
        <taxon>Ranunculales</taxon>
        <taxon>Circaeasteraceae</taxon>
        <taxon>Kingdonia</taxon>
    </lineage>
</organism>
<dbReference type="Pfam" id="PF00656">
    <property type="entry name" value="Peptidase_C14"/>
    <property type="match status" value="1"/>
</dbReference>
<evidence type="ECO:0000313" key="4">
    <source>
        <dbReference type="EMBL" id="KAF6138782.1"/>
    </source>
</evidence>
<evidence type="ECO:0000313" key="5">
    <source>
        <dbReference type="Proteomes" id="UP000541444"/>
    </source>
</evidence>
<dbReference type="GO" id="GO:0006508">
    <property type="term" value="P:proteolysis"/>
    <property type="evidence" value="ECO:0007669"/>
    <property type="project" value="InterPro"/>
</dbReference>
<reference evidence="4 5" key="1">
    <citation type="journal article" date="2020" name="IScience">
        <title>Genome Sequencing of the Endangered Kingdonia uniflora (Circaeasteraceae, Ranunculales) Reveals Potential Mechanisms of Evolutionary Specialization.</title>
        <authorList>
            <person name="Sun Y."/>
            <person name="Deng T."/>
            <person name="Zhang A."/>
            <person name="Moore M.J."/>
            <person name="Landis J.B."/>
            <person name="Lin N."/>
            <person name="Zhang H."/>
            <person name="Zhang X."/>
            <person name="Huang J."/>
            <person name="Zhang X."/>
            <person name="Sun H."/>
            <person name="Wang H."/>
        </authorList>
    </citation>
    <scope>NUCLEOTIDE SEQUENCE [LARGE SCALE GENOMIC DNA]</scope>
    <source>
        <strain evidence="4">TB1705</strain>
        <tissue evidence="4">Leaf</tissue>
    </source>
</reference>
<dbReference type="GO" id="GO:0005737">
    <property type="term" value="C:cytoplasm"/>
    <property type="evidence" value="ECO:0007669"/>
    <property type="project" value="TreeGrafter"/>
</dbReference>
<sequence length="274" mass="30942">MAKKALLVGCNYPGTKAELKGCINDVIRMHKYESYTQPTGKNIRRGLLELIGSAEGDFFFFHYSGHGTRLPAETGEDDDTGYECIVPSYMNLITDDDFREFVDKVPEGCYITIVSDSCHSGGLIDEAKEQIGESTKQEREERGEREEKSSRGFKGFLHQTVHSAFESRGIHLPSQHSRRQEDDDDTREVEADFEHGFVKNRSLPLSTLIEVLKQKTGKDDIDVGKLRPTLFDVFGEDASPKVKKFIGFLMDKLQQGDMEMHVLQKINNGVILTI</sequence>
<name>A0A7J7L867_9MAGN</name>
<evidence type="ECO:0000256" key="2">
    <source>
        <dbReference type="SAM" id="MobiDB-lite"/>
    </source>
</evidence>
<comment type="similarity">
    <text evidence="1">Belongs to the peptidase C14B family.</text>
</comment>